<feature type="compositionally biased region" description="Polar residues" evidence="5">
    <location>
        <begin position="680"/>
        <end position="695"/>
    </location>
</feature>
<feature type="compositionally biased region" description="Basic and acidic residues" evidence="5">
    <location>
        <begin position="210"/>
        <end position="220"/>
    </location>
</feature>
<feature type="region of interest" description="Disordered" evidence="5">
    <location>
        <begin position="461"/>
        <end position="499"/>
    </location>
</feature>
<feature type="compositionally biased region" description="Basic and acidic residues" evidence="5">
    <location>
        <begin position="62"/>
        <end position="77"/>
    </location>
</feature>
<dbReference type="AlphaFoldDB" id="A0A6P5A9E6"/>
<evidence type="ECO:0000256" key="1">
    <source>
        <dbReference type="ARBA" id="ARBA00022603"/>
    </source>
</evidence>
<keyword evidence="4" id="KW-0680">Restriction system</keyword>
<feature type="region of interest" description="Disordered" evidence="5">
    <location>
        <begin position="531"/>
        <end position="557"/>
    </location>
</feature>
<protein>
    <submittedName>
        <fullName evidence="7">Uncharacterized protein LOC109480588</fullName>
    </submittedName>
</protein>
<evidence type="ECO:0000313" key="7">
    <source>
        <dbReference type="RefSeq" id="XP_019638381.1"/>
    </source>
</evidence>
<dbReference type="InterPro" id="IPR036390">
    <property type="entry name" value="WH_DNA-bd_sf"/>
</dbReference>
<dbReference type="PROSITE" id="PS00093">
    <property type="entry name" value="N4_MTASE"/>
    <property type="match status" value="1"/>
</dbReference>
<feature type="compositionally biased region" description="Basic and acidic residues" evidence="5">
    <location>
        <begin position="362"/>
        <end position="374"/>
    </location>
</feature>
<feature type="compositionally biased region" description="Polar residues" evidence="5">
    <location>
        <begin position="227"/>
        <end position="236"/>
    </location>
</feature>
<name>A0A6P5A9E6_BRABE</name>
<evidence type="ECO:0000256" key="3">
    <source>
        <dbReference type="ARBA" id="ARBA00022691"/>
    </source>
</evidence>
<feature type="compositionally biased region" description="Polar residues" evidence="5">
    <location>
        <begin position="331"/>
        <end position="347"/>
    </location>
</feature>
<feature type="region of interest" description="Disordered" evidence="5">
    <location>
        <begin position="646"/>
        <end position="709"/>
    </location>
</feature>
<keyword evidence="2" id="KW-0808">Transferase</keyword>
<feature type="region of interest" description="Disordered" evidence="5">
    <location>
        <begin position="331"/>
        <end position="379"/>
    </location>
</feature>
<feature type="compositionally biased region" description="Polar residues" evidence="5">
    <location>
        <begin position="490"/>
        <end position="499"/>
    </location>
</feature>
<feature type="region of interest" description="Disordered" evidence="5">
    <location>
        <begin position="206"/>
        <end position="269"/>
    </location>
</feature>
<keyword evidence="1" id="KW-0489">Methyltransferase</keyword>
<feature type="region of interest" description="Disordered" evidence="5">
    <location>
        <begin position="1"/>
        <end position="77"/>
    </location>
</feature>
<dbReference type="SUPFAM" id="SSF46785">
    <property type="entry name" value="Winged helix' DNA-binding domain"/>
    <property type="match status" value="1"/>
</dbReference>
<dbReference type="Proteomes" id="UP000515135">
    <property type="component" value="Unplaced"/>
</dbReference>
<feature type="compositionally biased region" description="Basic and acidic residues" evidence="5">
    <location>
        <begin position="538"/>
        <end position="547"/>
    </location>
</feature>
<dbReference type="InterPro" id="IPR036388">
    <property type="entry name" value="WH-like_DNA-bd_sf"/>
</dbReference>
<dbReference type="OrthoDB" id="10177424at2759"/>
<feature type="region of interest" description="Disordered" evidence="5">
    <location>
        <begin position="120"/>
        <end position="140"/>
    </location>
</feature>
<feature type="compositionally biased region" description="Basic and acidic residues" evidence="5">
    <location>
        <begin position="120"/>
        <end position="135"/>
    </location>
</feature>
<dbReference type="GO" id="GO:0009307">
    <property type="term" value="P:DNA restriction-modification system"/>
    <property type="evidence" value="ECO:0007669"/>
    <property type="project" value="UniProtKB-KW"/>
</dbReference>
<reference evidence="7" key="1">
    <citation type="submission" date="2025-08" db="UniProtKB">
        <authorList>
            <consortium name="RefSeq"/>
        </authorList>
    </citation>
    <scope>IDENTIFICATION</scope>
    <source>
        <tissue evidence="7">Gonad</tissue>
    </source>
</reference>
<accession>A0A6P5A9E6</accession>
<dbReference type="GO" id="GO:0032259">
    <property type="term" value="P:methylation"/>
    <property type="evidence" value="ECO:0007669"/>
    <property type="project" value="UniProtKB-KW"/>
</dbReference>
<evidence type="ECO:0000256" key="5">
    <source>
        <dbReference type="SAM" id="MobiDB-lite"/>
    </source>
</evidence>
<organism evidence="6 7">
    <name type="scientific">Branchiostoma belcheri</name>
    <name type="common">Amphioxus</name>
    <dbReference type="NCBI Taxonomy" id="7741"/>
    <lineage>
        <taxon>Eukaryota</taxon>
        <taxon>Metazoa</taxon>
        <taxon>Chordata</taxon>
        <taxon>Cephalochordata</taxon>
        <taxon>Leptocardii</taxon>
        <taxon>Amphioxiformes</taxon>
        <taxon>Branchiostomatidae</taxon>
        <taxon>Branchiostoma</taxon>
    </lineage>
</organism>
<feature type="compositionally biased region" description="Polar residues" evidence="5">
    <location>
        <begin position="252"/>
        <end position="267"/>
    </location>
</feature>
<dbReference type="GeneID" id="109480588"/>
<feature type="region of interest" description="Disordered" evidence="5">
    <location>
        <begin position="762"/>
        <end position="788"/>
    </location>
</feature>
<gene>
    <name evidence="7" type="primary">LOC109480588</name>
</gene>
<dbReference type="GO" id="GO:0043565">
    <property type="term" value="F:sequence-specific DNA binding"/>
    <property type="evidence" value="ECO:0007669"/>
    <property type="project" value="InterPro"/>
</dbReference>
<dbReference type="RefSeq" id="XP_019638381.1">
    <property type="nucleotide sequence ID" value="XM_019782822.1"/>
</dbReference>
<evidence type="ECO:0000256" key="4">
    <source>
        <dbReference type="ARBA" id="ARBA00022747"/>
    </source>
</evidence>
<proteinExistence type="predicted"/>
<keyword evidence="3" id="KW-0949">S-adenosyl-L-methionine</keyword>
<dbReference type="InterPro" id="IPR017985">
    <property type="entry name" value="MeTrfase_CN4_CS"/>
</dbReference>
<feature type="compositionally biased region" description="Basic and acidic residues" evidence="5">
    <location>
        <begin position="20"/>
        <end position="34"/>
    </location>
</feature>
<dbReference type="Gene3D" id="1.10.10.10">
    <property type="entry name" value="Winged helix-like DNA-binding domain superfamily/Winged helix DNA-binding domain"/>
    <property type="match status" value="1"/>
</dbReference>
<feature type="compositionally biased region" description="Polar residues" evidence="5">
    <location>
        <begin position="472"/>
        <end position="482"/>
    </location>
</feature>
<keyword evidence="6" id="KW-1185">Reference proteome</keyword>
<dbReference type="KEGG" id="bbel:109480588"/>
<feature type="compositionally biased region" description="Polar residues" evidence="5">
    <location>
        <begin position="548"/>
        <end position="557"/>
    </location>
</feature>
<feature type="compositionally biased region" description="Basic and acidic residues" evidence="5">
    <location>
        <begin position="663"/>
        <end position="679"/>
    </location>
</feature>
<dbReference type="GO" id="GO:0003700">
    <property type="term" value="F:DNA-binding transcription factor activity"/>
    <property type="evidence" value="ECO:0007669"/>
    <property type="project" value="InterPro"/>
</dbReference>
<dbReference type="GO" id="GO:0015667">
    <property type="term" value="F:site-specific DNA-methyltransferase (cytosine-N4-specific) activity"/>
    <property type="evidence" value="ECO:0007669"/>
    <property type="project" value="InterPro"/>
</dbReference>
<evidence type="ECO:0000313" key="6">
    <source>
        <dbReference type="Proteomes" id="UP000515135"/>
    </source>
</evidence>
<sequence length="844" mass="93489">MSWNSWKNSLKKHLVSSNSREGKGVESFSVEKQKMQVSTEDSSDETQFSQGSQGEGNQGNDSVHDDKIGAEKRTIRNEDEPLRVKNLASPIVITLDSSTDEDMVTSPLLFAHLEEDSAWKTTKRQREDEQLSTEHSKKRRKLDLQENISEKISTNIIQVPEANMQKKTLKRNKKTLNVDKTQVKEKGCENHERKYTAEEVANQLSCSSEHAADDTAKKSEDEDTCAEGTSTSQVSLFPSAERHSVEEVQETPLESSNSCSTVGSRGDTQPFFPVLQEATLNKDDETTITECTGTGTFLEPKGGDNLMYKGSTESSTEDVRPSQEAGRFSLANVSFSGSTTSDTTQRQDFPLTPMESTPSANAEEHIDASPHGKEEEDSLEQWDKMVHWAIQSTPTGVASLADICQYITENFPHHSSLDIVAQSVCRVLSTHKCFQVVCGPREIKWTLSAACGHKSLPGPSFVPTDLERESSPENSDVTSSTPDGIDSATKALTSNLSREDIQTLNSMMEEEEEKNLLPDSESTCMTTEEETAVLSNKTPDRGADRCSDNTVSSSQDNASNVQCTFSFSSSNNSNSCTFDRILKKAELEEEERGTMLTSPPYFEKPEQINNKLRMAHTDSENSGTVLTSPPYFEKPEQINNKLRMAHTDSENSGTVLTSPPYFEKPEQTSDKSRVAHTDSENSGTEKGSHSQSSDESIIPPSPQEEQRAKVVTFTRTRRALAIPHTCRKAEKEVCSLLEEGEDMIVSDSDSDSESTVVYYQENEEESDTESYVIPNSHEQDDSLSSVSGPKAPLLGVSTRSALWTKNNTLVPSLYQHLSPCPVRPCVVLLHRLRPDDLRPHLKKS</sequence>
<evidence type="ECO:0000256" key="2">
    <source>
        <dbReference type="ARBA" id="ARBA00022679"/>
    </source>
</evidence>